<keyword evidence="6" id="KW-0012">Acyltransferase</keyword>
<dbReference type="GO" id="GO:0005886">
    <property type="term" value="C:plasma membrane"/>
    <property type="evidence" value="ECO:0007669"/>
    <property type="project" value="UniProtKB-SubCell"/>
</dbReference>
<keyword evidence="9" id="KW-1185">Reference proteome</keyword>
<keyword evidence="5 7" id="KW-0472">Membrane</keyword>
<dbReference type="PANTHER" id="PTHR30606">
    <property type="entry name" value="LIPID A BIOSYNTHESIS LAUROYL ACYLTRANSFERASE"/>
    <property type="match status" value="1"/>
</dbReference>
<sequence>MQGVKILRDRVPLPALLTGLLREIIVLRLKLRLYRTLSRLAGLPMVFVVRALFALARLLGPARAAAAGAAIARAIGPRLPSHRTALKNLRQSFPEAREAEIAAIALGSWDNLGRTGAEYAHLAEIFDYDPEAATPGRIEVEGIEHFFALRDDGKPGLIFSAHLGNWELPAICAARFGLEASAVFRPPNSPAAAQLVQEVRRATMGGLTAAGPGAAFAMQGVVERGGHLGMLVDQHFTRGVVVDFLGHPALVNPLLGKLARHYDCPVHGVRVIRLPGDRFRLELTPALDLKRDAGGAIDVQGAMQAMTDVIAGWVREYPEQWLWMHRRWRPAMLPPAAARAPAAQASS</sequence>
<dbReference type="Proteomes" id="UP001055286">
    <property type="component" value="Unassembled WGS sequence"/>
</dbReference>
<evidence type="ECO:0000256" key="1">
    <source>
        <dbReference type="ARBA" id="ARBA00004533"/>
    </source>
</evidence>
<dbReference type="InterPro" id="IPR004960">
    <property type="entry name" value="LipA_acyltrans"/>
</dbReference>
<evidence type="ECO:0000256" key="4">
    <source>
        <dbReference type="ARBA" id="ARBA00022679"/>
    </source>
</evidence>
<evidence type="ECO:0000256" key="3">
    <source>
        <dbReference type="ARBA" id="ARBA00022519"/>
    </source>
</evidence>
<evidence type="ECO:0000256" key="2">
    <source>
        <dbReference type="ARBA" id="ARBA00022475"/>
    </source>
</evidence>
<dbReference type="AlphaFoldDB" id="A0AA37M5I7"/>
<dbReference type="GO" id="GO:0009247">
    <property type="term" value="P:glycolipid biosynthetic process"/>
    <property type="evidence" value="ECO:0007669"/>
    <property type="project" value="UniProtKB-ARBA"/>
</dbReference>
<reference evidence="8" key="1">
    <citation type="journal article" date="2016" name="Front. Microbiol.">
        <title>Genome Sequence of the Piezophilic, Mesophilic Sulfate-Reducing Bacterium Desulfovibrio indicus J2T.</title>
        <authorList>
            <person name="Cao J."/>
            <person name="Maignien L."/>
            <person name="Shao Z."/>
            <person name="Alain K."/>
            <person name="Jebbar M."/>
        </authorList>
    </citation>
    <scope>NUCLEOTIDE SEQUENCE</scope>
    <source>
        <strain evidence="8">JCM 32048</strain>
    </source>
</reference>
<keyword evidence="7" id="KW-0812">Transmembrane</keyword>
<keyword evidence="3" id="KW-0997">Cell inner membrane</keyword>
<keyword evidence="4" id="KW-0808">Transferase</keyword>
<evidence type="ECO:0000313" key="8">
    <source>
        <dbReference type="EMBL" id="GJD63607.1"/>
    </source>
</evidence>
<reference evidence="8" key="2">
    <citation type="submission" date="2021-08" db="EMBL/GenBank/DDBJ databases">
        <authorList>
            <person name="Tani A."/>
            <person name="Ola A."/>
            <person name="Ogura Y."/>
            <person name="Katsura K."/>
            <person name="Hayashi T."/>
        </authorList>
    </citation>
    <scope>NUCLEOTIDE SEQUENCE</scope>
    <source>
        <strain evidence="8">JCM 32048</strain>
    </source>
</reference>
<organism evidence="8 9">
    <name type="scientific">Methylobacterium frigidaeris</name>
    <dbReference type="NCBI Taxonomy" id="2038277"/>
    <lineage>
        <taxon>Bacteria</taxon>
        <taxon>Pseudomonadati</taxon>
        <taxon>Pseudomonadota</taxon>
        <taxon>Alphaproteobacteria</taxon>
        <taxon>Hyphomicrobiales</taxon>
        <taxon>Methylobacteriaceae</taxon>
        <taxon>Methylobacterium</taxon>
    </lineage>
</organism>
<comment type="subcellular location">
    <subcellularLocation>
        <location evidence="1">Cell inner membrane</location>
    </subcellularLocation>
</comment>
<keyword evidence="7" id="KW-1133">Transmembrane helix</keyword>
<protein>
    <submittedName>
        <fullName evidence="8">Lipid A biosynthesis lauroyltransferase</fullName>
    </submittedName>
</protein>
<dbReference type="Pfam" id="PF03279">
    <property type="entry name" value="Lip_A_acyltrans"/>
    <property type="match status" value="1"/>
</dbReference>
<proteinExistence type="predicted"/>
<dbReference type="NCBIfam" id="NF005120">
    <property type="entry name" value="PRK06553.1"/>
    <property type="match status" value="1"/>
</dbReference>
<gene>
    <name evidence="8" type="primary">lpxL_2</name>
    <name evidence="8" type="ORF">MPEAHAMD_3777</name>
</gene>
<evidence type="ECO:0000256" key="5">
    <source>
        <dbReference type="ARBA" id="ARBA00023136"/>
    </source>
</evidence>
<comment type="caution">
    <text evidence="8">The sequence shown here is derived from an EMBL/GenBank/DDBJ whole genome shotgun (WGS) entry which is preliminary data.</text>
</comment>
<dbReference type="CDD" id="cd07984">
    <property type="entry name" value="LPLAT_LABLAT-like"/>
    <property type="match status" value="1"/>
</dbReference>
<keyword evidence="2" id="KW-1003">Cell membrane</keyword>
<dbReference type="GO" id="GO:0016746">
    <property type="term" value="F:acyltransferase activity"/>
    <property type="evidence" value="ECO:0007669"/>
    <property type="project" value="UniProtKB-KW"/>
</dbReference>
<evidence type="ECO:0000256" key="7">
    <source>
        <dbReference type="SAM" id="Phobius"/>
    </source>
</evidence>
<dbReference type="EMBL" id="BPQJ01000018">
    <property type="protein sequence ID" value="GJD63607.1"/>
    <property type="molecule type" value="Genomic_DNA"/>
</dbReference>
<name>A0AA37M5I7_9HYPH</name>
<accession>A0AA37M5I7</accession>
<evidence type="ECO:0000256" key="6">
    <source>
        <dbReference type="ARBA" id="ARBA00023315"/>
    </source>
</evidence>
<feature type="transmembrane region" description="Helical" evidence="7">
    <location>
        <begin position="40"/>
        <end position="59"/>
    </location>
</feature>
<dbReference type="PANTHER" id="PTHR30606:SF9">
    <property type="entry name" value="LIPID A BIOSYNTHESIS LAUROYLTRANSFERASE"/>
    <property type="match status" value="1"/>
</dbReference>
<evidence type="ECO:0000313" key="9">
    <source>
        <dbReference type="Proteomes" id="UP001055286"/>
    </source>
</evidence>